<protein>
    <submittedName>
        <fullName evidence="2">Uncharacterized protein</fullName>
    </submittedName>
</protein>
<gene>
    <name evidence="2" type="ORF">C8Q71DRAFT_722854</name>
</gene>
<keyword evidence="3" id="KW-1185">Reference proteome</keyword>
<evidence type="ECO:0000256" key="1">
    <source>
        <dbReference type="SAM" id="MobiDB-lite"/>
    </source>
</evidence>
<dbReference type="GeneID" id="72002278"/>
<reference evidence="2 3" key="1">
    <citation type="journal article" date="2021" name="Environ. Microbiol.">
        <title>Gene family expansions and transcriptome signatures uncover fungal adaptations to wood decay.</title>
        <authorList>
            <person name="Hage H."/>
            <person name="Miyauchi S."/>
            <person name="Viragh M."/>
            <person name="Drula E."/>
            <person name="Min B."/>
            <person name="Chaduli D."/>
            <person name="Navarro D."/>
            <person name="Favel A."/>
            <person name="Norest M."/>
            <person name="Lesage-Meessen L."/>
            <person name="Balint B."/>
            <person name="Merenyi Z."/>
            <person name="de Eugenio L."/>
            <person name="Morin E."/>
            <person name="Martinez A.T."/>
            <person name="Baldrian P."/>
            <person name="Stursova M."/>
            <person name="Martinez M.J."/>
            <person name="Novotny C."/>
            <person name="Magnuson J.K."/>
            <person name="Spatafora J.W."/>
            <person name="Maurice S."/>
            <person name="Pangilinan J."/>
            <person name="Andreopoulos W."/>
            <person name="LaButti K."/>
            <person name="Hundley H."/>
            <person name="Na H."/>
            <person name="Kuo A."/>
            <person name="Barry K."/>
            <person name="Lipzen A."/>
            <person name="Henrissat B."/>
            <person name="Riley R."/>
            <person name="Ahrendt S."/>
            <person name="Nagy L.G."/>
            <person name="Grigoriev I.V."/>
            <person name="Martin F."/>
            <person name="Rosso M.N."/>
        </authorList>
    </citation>
    <scope>NUCLEOTIDE SEQUENCE [LARGE SCALE GENOMIC DNA]</scope>
    <source>
        <strain evidence="2 3">CIRM-BRFM 1785</strain>
    </source>
</reference>
<name>A0ABQ8KL02_9APHY</name>
<dbReference type="Proteomes" id="UP000814176">
    <property type="component" value="Unassembled WGS sequence"/>
</dbReference>
<organism evidence="2 3">
    <name type="scientific">Rhodofomes roseus</name>
    <dbReference type="NCBI Taxonomy" id="34475"/>
    <lineage>
        <taxon>Eukaryota</taxon>
        <taxon>Fungi</taxon>
        <taxon>Dikarya</taxon>
        <taxon>Basidiomycota</taxon>
        <taxon>Agaricomycotina</taxon>
        <taxon>Agaricomycetes</taxon>
        <taxon>Polyporales</taxon>
        <taxon>Rhodofomes</taxon>
    </lineage>
</organism>
<sequence length="341" mass="37111">MNGVAVTSAVDASDASGGRGINVTHDGWQRVGDAGGWRQAGNTGGTVLCWVVVGVCGVGLDASRCGPWSENAAQWGGVARRFFACCVTSSRRSFSALSAERWRAQERSRGRINAKVELRVTLDMFGRSGDGAVPTVGQTSASGAKRRPCTSTPRQPQVLLYLAKLGQACQASKAVAKEQRKEECTKYSLQAYCLDDPETPSPSALKKQKAKKPDVLLAVKQAILNSNLGNRDLYCLYKVVTKSKIFGNLRQCNYSDGAKLSCNEDTRSKMNAKKGGTLYCFNWEDARQAPVDLWVIGTLPLVWQGTLGRRGEGVLTVRDYVRRGCLFKTRVESVATDTRER</sequence>
<dbReference type="RefSeq" id="XP_047780676.1">
    <property type="nucleotide sequence ID" value="XM_047921546.1"/>
</dbReference>
<evidence type="ECO:0000313" key="2">
    <source>
        <dbReference type="EMBL" id="KAH9838761.1"/>
    </source>
</evidence>
<dbReference type="EMBL" id="JADCUA010000007">
    <property type="protein sequence ID" value="KAH9838761.1"/>
    <property type="molecule type" value="Genomic_DNA"/>
</dbReference>
<evidence type="ECO:0000313" key="3">
    <source>
        <dbReference type="Proteomes" id="UP000814176"/>
    </source>
</evidence>
<comment type="caution">
    <text evidence="2">The sequence shown here is derived from an EMBL/GenBank/DDBJ whole genome shotgun (WGS) entry which is preliminary data.</text>
</comment>
<feature type="region of interest" description="Disordered" evidence="1">
    <location>
        <begin position="133"/>
        <end position="152"/>
    </location>
</feature>
<proteinExistence type="predicted"/>
<accession>A0ABQ8KL02</accession>